<sequence>MTVAKTLLDQPRRQVQVFFHHVESGLRPSSHELASKIQVAQAVAALIGGNYEGELETQRPPKGCLYLVPSDTLPSLASAHRLGVHTRDDLFGGVVPFPFVASKVISHPLLSHSTSAPAGWSAGFAEQVKSAVLPGYSVFSIDDARLASARLLAQGSVRLKDPGGVGGVGQWVVSSGAELEALLKEIANEALWRRGLVLERNLREVVTHSVGQVQVGEWLATYHGVQHTTPNHTRAAVYGGSELVVVRGGFDALMQLPLESATRLAVEQAMRYHAAALAAFGGMFMSRSNYDVAQGLDESGQWRSGVLEQSWRIGGASGAEIAALRAFAADPQLQRVRASTCERYGGTSAVPAGAWVLFDGIDERVGRITKYAMATDHVHA</sequence>
<evidence type="ECO:0008006" key="3">
    <source>
        <dbReference type="Google" id="ProtNLM"/>
    </source>
</evidence>
<dbReference type="Pfam" id="PF11379">
    <property type="entry name" value="DUF3182"/>
    <property type="match status" value="1"/>
</dbReference>
<name>A0ABU1WQQ0_9BURK</name>
<reference evidence="1 2" key="1">
    <citation type="submission" date="2023-07" db="EMBL/GenBank/DDBJ databases">
        <title>Sorghum-associated microbial communities from plants grown in Nebraska, USA.</title>
        <authorList>
            <person name="Schachtman D."/>
        </authorList>
    </citation>
    <scope>NUCLEOTIDE SEQUENCE [LARGE SCALE GENOMIC DNA]</scope>
    <source>
        <strain evidence="1 2">4249</strain>
    </source>
</reference>
<dbReference type="InterPro" id="IPR021519">
    <property type="entry name" value="DUF3182"/>
</dbReference>
<accession>A0ABU1WQQ0</accession>
<organism evidence="1 2">
    <name type="scientific">Hydrogenophaga palleronii</name>
    <dbReference type="NCBI Taxonomy" id="65655"/>
    <lineage>
        <taxon>Bacteria</taxon>
        <taxon>Pseudomonadati</taxon>
        <taxon>Pseudomonadota</taxon>
        <taxon>Betaproteobacteria</taxon>
        <taxon>Burkholderiales</taxon>
        <taxon>Comamonadaceae</taxon>
        <taxon>Hydrogenophaga</taxon>
    </lineage>
</organism>
<dbReference type="Proteomes" id="UP001265700">
    <property type="component" value="Unassembled WGS sequence"/>
</dbReference>
<dbReference type="SUPFAM" id="SSF56059">
    <property type="entry name" value="Glutathione synthetase ATP-binding domain-like"/>
    <property type="match status" value="1"/>
</dbReference>
<dbReference type="EMBL" id="JAVDWU010000008">
    <property type="protein sequence ID" value="MDR7151624.1"/>
    <property type="molecule type" value="Genomic_DNA"/>
</dbReference>
<protein>
    <recommendedName>
        <fullName evidence="3">Biotin carboxylase</fullName>
    </recommendedName>
</protein>
<dbReference type="RefSeq" id="WP_310319351.1">
    <property type="nucleotide sequence ID" value="NZ_JAVDWU010000008.1"/>
</dbReference>
<evidence type="ECO:0000313" key="1">
    <source>
        <dbReference type="EMBL" id="MDR7151624.1"/>
    </source>
</evidence>
<keyword evidence="2" id="KW-1185">Reference proteome</keyword>
<evidence type="ECO:0000313" key="2">
    <source>
        <dbReference type="Proteomes" id="UP001265700"/>
    </source>
</evidence>
<proteinExistence type="predicted"/>
<comment type="caution">
    <text evidence="1">The sequence shown here is derived from an EMBL/GenBank/DDBJ whole genome shotgun (WGS) entry which is preliminary data.</text>
</comment>
<gene>
    <name evidence="1" type="ORF">J2W49_003600</name>
</gene>